<keyword evidence="1" id="KW-0472">Membrane</keyword>
<dbReference type="RefSeq" id="WP_095894745.1">
    <property type="nucleotide sequence ID" value="NZ_BOPK01000005.1"/>
</dbReference>
<keyword evidence="1" id="KW-1133">Transmembrane helix</keyword>
<dbReference type="AlphaFoldDB" id="A0A250FWX8"/>
<dbReference type="EMBL" id="CP022387">
    <property type="protein sequence ID" value="ATA88467.1"/>
    <property type="molecule type" value="Genomic_DNA"/>
</dbReference>
<keyword evidence="1" id="KW-0812">Transmembrane</keyword>
<reference evidence="3" key="1">
    <citation type="submission" date="2017-06" db="EMBL/GenBank/DDBJ databases">
        <title>Capnocytophaga spp. assemblies.</title>
        <authorList>
            <person name="Gulvik C.A."/>
        </authorList>
    </citation>
    <scope>NUCLEOTIDE SEQUENCE [LARGE SCALE GENOMIC DNA]</scope>
    <source>
        <strain evidence="3">H2177</strain>
    </source>
</reference>
<gene>
    <name evidence="2" type="ORF">CGC58_01175</name>
</gene>
<accession>A0A250FWX8</accession>
<evidence type="ECO:0000256" key="1">
    <source>
        <dbReference type="SAM" id="Phobius"/>
    </source>
</evidence>
<evidence type="ECO:0000313" key="3">
    <source>
        <dbReference type="Proteomes" id="UP000217348"/>
    </source>
</evidence>
<dbReference type="Proteomes" id="UP000217348">
    <property type="component" value="Chromosome"/>
</dbReference>
<evidence type="ECO:0000313" key="2">
    <source>
        <dbReference type="EMBL" id="ATA88467.1"/>
    </source>
</evidence>
<protein>
    <submittedName>
        <fullName evidence="2">Uncharacterized protein</fullName>
    </submittedName>
</protein>
<dbReference type="KEGG" id="csto:CGC58_01175"/>
<feature type="transmembrane region" description="Helical" evidence="1">
    <location>
        <begin position="5"/>
        <end position="22"/>
    </location>
</feature>
<proteinExistence type="predicted"/>
<name>A0A250FWX8_9FLAO</name>
<feature type="transmembrane region" description="Helical" evidence="1">
    <location>
        <begin position="34"/>
        <end position="55"/>
    </location>
</feature>
<organism evidence="2 3">
    <name type="scientific">Capnocytophaga stomatis</name>
    <dbReference type="NCBI Taxonomy" id="1848904"/>
    <lineage>
        <taxon>Bacteria</taxon>
        <taxon>Pseudomonadati</taxon>
        <taxon>Bacteroidota</taxon>
        <taxon>Flavobacteriia</taxon>
        <taxon>Flavobacteriales</taxon>
        <taxon>Flavobacteriaceae</taxon>
        <taxon>Capnocytophaga</taxon>
    </lineage>
</organism>
<sequence length="64" mass="7164">MKIFIVILFILSLVIIGFNIYLIDFSNPFEGKSFVALISAGVAGVALLLLSIFYLSRRIKDKLK</sequence>